<evidence type="ECO:0000259" key="2">
    <source>
        <dbReference type="PROSITE" id="PS50110"/>
    </source>
</evidence>
<dbReference type="Proteomes" id="UP000244441">
    <property type="component" value="Chromosome"/>
</dbReference>
<name>A0A2S0VUW4_9ALTE</name>
<evidence type="ECO:0000313" key="3">
    <source>
        <dbReference type="EMBL" id="AWB68011.1"/>
    </source>
</evidence>
<reference evidence="3 4" key="1">
    <citation type="submission" date="2018-01" db="EMBL/GenBank/DDBJ databases">
        <title>Genome sequence of a Cantenovulum-like bacteria.</title>
        <authorList>
            <person name="Tan W.R."/>
            <person name="Lau N.-S."/>
            <person name="Go F."/>
            <person name="Amirul A.-A.A."/>
        </authorList>
    </citation>
    <scope>NUCLEOTIDE SEQUENCE [LARGE SCALE GENOMIC DNA]</scope>
    <source>
        <strain evidence="3 4">CCB-QB4</strain>
    </source>
</reference>
<feature type="modified residue" description="4-aspartylphosphate" evidence="1">
    <location>
        <position position="71"/>
    </location>
</feature>
<proteinExistence type="predicted"/>
<dbReference type="PANTHER" id="PTHR45566">
    <property type="entry name" value="HTH-TYPE TRANSCRIPTIONAL REGULATOR YHJB-RELATED"/>
    <property type="match status" value="1"/>
</dbReference>
<dbReference type="PROSITE" id="PS50110">
    <property type="entry name" value="RESPONSE_REGULATORY"/>
    <property type="match status" value="1"/>
</dbReference>
<dbReference type="InterPro" id="IPR011006">
    <property type="entry name" value="CheY-like_superfamily"/>
</dbReference>
<accession>A0A2S0VUW4</accession>
<dbReference type="InterPro" id="IPR001789">
    <property type="entry name" value="Sig_transdc_resp-reg_receiver"/>
</dbReference>
<dbReference type="InterPro" id="IPR051015">
    <property type="entry name" value="EvgA-like"/>
</dbReference>
<dbReference type="PANTHER" id="PTHR45566:SF1">
    <property type="entry name" value="HTH-TYPE TRANSCRIPTIONAL REGULATOR YHJB-RELATED"/>
    <property type="match status" value="1"/>
</dbReference>
<dbReference type="EMBL" id="CP026604">
    <property type="protein sequence ID" value="AWB68011.1"/>
    <property type="molecule type" value="Genomic_DNA"/>
</dbReference>
<dbReference type="SUPFAM" id="SSF52172">
    <property type="entry name" value="CheY-like"/>
    <property type="match status" value="1"/>
</dbReference>
<evidence type="ECO:0000256" key="1">
    <source>
        <dbReference type="PROSITE-ProRule" id="PRU00169"/>
    </source>
</evidence>
<gene>
    <name evidence="3" type="ORF">C2869_16965</name>
</gene>
<keyword evidence="4" id="KW-1185">Reference proteome</keyword>
<dbReference type="Gene3D" id="3.40.50.2300">
    <property type="match status" value="1"/>
</dbReference>
<sequence>MPFVLILVLACVLNGRKIMANVVLADSHSIYRLGLKTYLKSTTYNVIGEAGSFAELHDVLEEKPCDVLFYDCYLPYGELLDSLLRLKALQPNMKIILVTYTQFFHINQERIRKIIDGVCLRTCEFNDVLKTLSSFDKSHDAMIA</sequence>
<evidence type="ECO:0000313" key="4">
    <source>
        <dbReference type="Proteomes" id="UP000244441"/>
    </source>
</evidence>
<dbReference type="KEGG" id="cate:C2869_16965"/>
<organism evidence="3 4">
    <name type="scientific">Saccharobesus litoralis</name>
    <dbReference type="NCBI Taxonomy" id="2172099"/>
    <lineage>
        <taxon>Bacteria</taxon>
        <taxon>Pseudomonadati</taxon>
        <taxon>Pseudomonadota</taxon>
        <taxon>Gammaproteobacteria</taxon>
        <taxon>Alteromonadales</taxon>
        <taxon>Alteromonadaceae</taxon>
        <taxon>Saccharobesus</taxon>
    </lineage>
</organism>
<feature type="domain" description="Response regulatory" evidence="2">
    <location>
        <begin position="21"/>
        <end position="136"/>
    </location>
</feature>
<keyword evidence="1" id="KW-0597">Phosphoprotein</keyword>
<dbReference type="Pfam" id="PF00072">
    <property type="entry name" value="Response_reg"/>
    <property type="match status" value="1"/>
</dbReference>
<dbReference type="GO" id="GO:0000160">
    <property type="term" value="P:phosphorelay signal transduction system"/>
    <property type="evidence" value="ECO:0007669"/>
    <property type="project" value="InterPro"/>
</dbReference>
<dbReference type="AlphaFoldDB" id="A0A2S0VUW4"/>
<protein>
    <recommendedName>
        <fullName evidence="2">Response regulatory domain-containing protein</fullName>
    </recommendedName>
</protein>